<proteinExistence type="predicted"/>
<evidence type="ECO:0000256" key="1">
    <source>
        <dbReference type="SAM" id="Phobius"/>
    </source>
</evidence>
<dbReference type="Proteomes" id="UP000004810">
    <property type="component" value="Unassembled WGS sequence"/>
</dbReference>
<dbReference type="AlphaFoldDB" id="J9AFB0"/>
<gene>
    <name evidence="2" type="ORF">WUBG_16359</name>
</gene>
<accession>J9AFB0</accession>
<protein>
    <submittedName>
        <fullName evidence="2">Uncharacterized protein</fullName>
    </submittedName>
</protein>
<sequence>MDYEVSKSTGRIPLLFISSADNRLNLNFNGLFSYIGFMVALFMLASFFGK</sequence>
<dbReference type="EMBL" id="ADBV01015505">
    <property type="protein sequence ID" value="EJW72735.1"/>
    <property type="molecule type" value="Genomic_DNA"/>
</dbReference>
<comment type="caution">
    <text evidence="2">The sequence shown here is derived from an EMBL/GenBank/DDBJ whole genome shotgun (WGS) entry which is preliminary data.</text>
</comment>
<organism evidence="2 3">
    <name type="scientific">Wuchereria bancrofti</name>
    <dbReference type="NCBI Taxonomy" id="6293"/>
    <lineage>
        <taxon>Eukaryota</taxon>
        <taxon>Metazoa</taxon>
        <taxon>Ecdysozoa</taxon>
        <taxon>Nematoda</taxon>
        <taxon>Chromadorea</taxon>
        <taxon>Rhabditida</taxon>
        <taxon>Spirurina</taxon>
        <taxon>Spiruromorpha</taxon>
        <taxon>Filarioidea</taxon>
        <taxon>Onchocercidae</taxon>
        <taxon>Wuchereria</taxon>
    </lineage>
</organism>
<keyword evidence="1" id="KW-0812">Transmembrane</keyword>
<keyword evidence="1" id="KW-0472">Membrane</keyword>
<evidence type="ECO:0000313" key="2">
    <source>
        <dbReference type="EMBL" id="EJW72735.1"/>
    </source>
</evidence>
<feature type="non-terminal residue" evidence="2">
    <location>
        <position position="50"/>
    </location>
</feature>
<name>J9AFB0_WUCBA</name>
<keyword evidence="1" id="KW-1133">Transmembrane helix</keyword>
<evidence type="ECO:0000313" key="3">
    <source>
        <dbReference type="Proteomes" id="UP000004810"/>
    </source>
</evidence>
<reference evidence="3" key="1">
    <citation type="submission" date="2012-08" db="EMBL/GenBank/DDBJ databases">
        <title>The Genome Sequence of Wuchereria bancrofti.</title>
        <authorList>
            <person name="Nutman T.B."/>
            <person name="Fink D.L."/>
            <person name="Russ C."/>
            <person name="Young S."/>
            <person name="Zeng Q."/>
            <person name="Koehrsen M."/>
            <person name="Alvarado L."/>
            <person name="Berlin A."/>
            <person name="Chapman S.B."/>
            <person name="Chen Z."/>
            <person name="Freedman E."/>
            <person name="Gellesch M."/>
            <person name="Goldberg J."/>
            <person name="Griggs A."/>
            <person name="Gujja S."/>
            <person name="Heilman E.R."/>
            <person name="Heiman D."/>
            <person name="Hepburn T."/>
            <person name="Howarth C."/>
            <person name="Jen D."/>
            <person name="Larson L."/>
            <person name="Lewis B."/>
            <person name="Mehta T."/>
            <person name="Park D."/>
            <person name="Pearson M."/>
            <person name="Roberts A."/>
            <person name="Saif S."/>
            <person name="Shea T."/>
            <person name="Shenoy N."/>
            <person name="Sisk P."/>
            <person name="Stolte C."/>
            <person name="Sykes S."/>
            <person name="Walk T."/>
            <person name="White J."/>
            <person name="Yandava C."/>
            <person name="Haas B."/>
            <person name="Henn M.R."/>
            <person name="Nusbaum C."/>
            <person name="Birren B."/>
        </authorList>
    </citation>
    <scope>NUCLEOTIDE SEQUENCE [LARGE SCALE GENOMIC DNA]</scope>
    <source>
        <strain evidence="3">NA</strain>
    </source>
</reference>
<feature type="transmembrane region" description="Helical" evidence="1">
    <location>
        <begin position="31"/>
        <end position="49"/>
    </location>
</feature>